<evidence type="ECO:0000313" key="3">
    <source>
        <dbReference type="Proteomes" id="UP000093000"/>
    </source>
</evidence>
<keyword evidence="1" id="KW-1133">Transmembrane helix</keyword>
<comment type="caution">
    <text evidence="2">The sequence shown here is derived from an EMBL/GenBank/DDBJ whole genome shotgun (WGS) entry which is preliminary data.</text>
</comment>
<protein>
    <recommendedName>
        <fullName evidence="4">DUF1440 domain-containing protein</fullName>
    </recommendedName>
</protein>
<organism evidence="2 3">
    <name type="scientific">Choanephora cucurbitarum</name>
    <dbReference type="NCBI Taxonomy" id="101091"/>
    <lineage>
        <taxon>Eukaryota</taxon>
        <taxon>Fungi</taxon>
        <taxon>Fungi incertae sedis</taxon>
        <taxon>Mucoromycota</taxon>
        <taxon>Mucoromycotina</taxon>
        <taxon>Mucoromycetes</taxon>
        <taxon>Mucorales</taxon>
        <taxon>Mucorineae</taxon>
        <taxon>Choanephoraceae</taxon>
        <taxon>Choanephoroideae</taxon>
        <taxon>Choanephora</taxon>
    </lineage>
</organism>
<evidence type="ECO:0000256" key="1">
    <source>
        <dbReference type="SAM" id="Phobius"/>
    </source>
</evidence>
<dbReference type="OrthoDB" id="191139at2759"/>
<dbReference type="AlphaFoldDB" id="A0A1C7NLV2"/>
<dbReference type="InParanoid" id="A0A1C7NLV2"/>
<dbReference type="Proteomes" id="UP000093000">
    <property type="component" value="Unassembled WGS sequence"/>
</dbReference>
<accession>A0A1C7NLV2</accession>
<evidence type="ECO:0008006" key="4">
    <source>
        <dbReference type="Google" id="ProtNLM"/>
    </source>
</evidence>
<feature type="transmembrane region" description="Helical" evidence="1">
    <location>
        <begin position="12"/>
        <end position="30"/>
    </location>
</feature>
<feature type="transmembrane region" description="Helical" evidence="1">
    <location>
        <begin position="86"/>
        <end position="107"/>
    </location>
</feature>
<dbReference type="EMBL" id="LUGH01000070">
    <property type="protein sequence ID" value="OBZ89960.1"/>
    <property type="molecule type" value="Genomic_DNA"/>
</dbReference>
<proteinExistence type="predicted"/>
<reference evidence="2 3" key="1">
    <citation type="submission" date="2016-03" db="EMBL/GenBank/DDBJ databases">
        <title>Choanephora cucurbitarum.</title>
        <authorList>
            <person name="Min B."/>
            <person name="Park H."/>
            <person name="Park J.-H."/>
            <person name="Shin H.-D."/>
            <person name="Choi I.-G."/>
        </authorList>
    </citation>
    <scope>NUCLEOTIDE SEQUENCE [LARGE SCALE GENOMIC DNA]</scope>
    <source>
        <strain evidence="2 3">KUS-F28377</strain>
    </source>
</reference>
<name>A0A1C7NLV2_9FUNG</name>
<keyword evidence="1" id="KW-0472">Membrane</keyword>
<gene>
    <name evidence="2" type="ORF">A0J61_01998</name>
</gene>
<keyword evidence="1" id="KW-0812">Transmembrane</keyword>
<evidence type="ECO:0000313" key="2">
    <source>
        <dbReference type="EMBL" id="OBZ89960.1"/>
    </source>
</evidence>
<keyword evidence="3" id="KW-1185">Reference proteome</keyword>
<sequence>MKRVYRISLFDTVSNGFIAGAIGMVAMTLGEKVEQAFTGRPNSFVPAHTLERILGLPHKPDTDRLMLNHVMHYGQGIVGGSIRSLMASYGLVGPFSSFMFVFVRLAIDQTLENLTGVGAPPWTWPYNEQIIDIVHKMIYAFVTGAVTDYFMTRHLKLE</sequence>